<keyword evidence="2" id="KW-0472">Membrane</keyword>
<feature type="region of interest" description="Disordered" evidence="1">
    <location>
        <begin position="144"/>
        <end position="170"/>
    </location>
</feature>
<evidence type="ECO:0000313" key="5">
    <source>
        <dbReference type="WBParaSite" id="TASK_0000885201-mRNA-1"/>
    </source>
</evidence>
<name>A0A0R3WDK6_TAEAS</name>
<dbReference type="GO" id="GO:0009986">
    <property type="term" value="C:cell surface"/>
    <property type="evidence" value="ECO:0007669"/>
    <property type="project" value="TreeGrafter"/>
</dbReference>
<dbReference type="GO" id="GO:0048406">
    <property type="term" value="F:nerve growth factor binding"/>
    <property type="evidence" value="ECO:0007669"/>
    <property type="project" value="TreeGrafter"/>
</dbReference>
<sequence length="310" mass="34031">MPPRSQQSEGQLGFYQMRAGAQADTNGLASNWISFSEKGISHDLNGTLDSMNIKTAFRIEEPKSIQSQGKCTDDQAASQLAYGDDYPMITIYCSLLGLVILTLLIYVFYKLWQQRLSAEDAKTIEADVCYPAFTGLKSGRDKLRSSKISAPSKDTTDRQHLLGGSQQYSYPPQNPTIHEALLTELSQGLAVENRWKHVGGLLGFNEESLQNFEKVGASDETSNPVDSAAVVTRLMLTSWYSARAATDPNPLTSLLMVLERTPSTGHLCRCLKEYIKQSSTSSPYAMPPTQPPSQLPTSAISPEAQNTSNH</sequence>
<dbReference type="PANTHER" id="PTHR46605:SF2">
    <property type="entry name" value="TNFR-CYS DOMAIN-CONTAINING PROTEIN"/>
    <property type="match status" value="1"/>
</dbReference>
<feature type="compositionally biased region" description="Pro residues" evidence="1">
    <location>
        <begin position="285"/>
        <end position="294"/>
    </location>
</feature>
<dbReference type="GO" id="GO:0015026">
    <property type="term" value="F:coreceptor activity"/>
    <property type="evidence" value="ECO:0007669"/>
    <property type="project" value="TreeGrafter"/>
</dbReference>
<feature type="region of interest" description="Disordered" evidence="1">
    <location>
        <begin position="280"/>
        <end position="310"/>
    </location>
</feature>
<feature type="transmembrane region" description="Helical" evidence="2">
    <location>
        <begin position="89"/>
        <end position="109"/>
    </location>
</feature>
<reference evidence="5" key="1">
    <citation type="submission" date="2017-02" db="UniProtKB">
        <authorList>
            <consortium name="WormBaseParasite"/>
        </authorList>
    </citation>
    <scope>IDENTIFICATION</scope>
</reference>
<keyword evidence="2" id="KW-1133">Transmembrane helix</keyword>
<gene>
    <name evidence="3" type="ORF">TASK_LOCUS8853</name>
</gene>
<proteinExistence type="predicted"/>
<keyword evidence="4" id="KW-1185">Reference proteome</keyword>
<dbReference type="Proteomes" id="UP000282613">
    <property type="component" value="Unassembled WGS sequence"/>
</dbReference>
<reference evidence="3 4" key="2">
    <citation type="submission" date="2018-11" db="EMBL/GenBank/DDBJ databases">
        <authorList>
            <consortium name="Pathogen Informatics"/>
        </authorList>
    </citation>
    <scope>NUCLEOTIDE SEQUENCE [LARGE SCALE GENOMIC DNA]</scope>
</reference>
<dbReference type="GO" id="GO:0005035">
    <property type="term" value="F:death receptor activity"/>
    <property type="evidence" value="ECO:0007669"/>
    <property type="project" value="TreeGrafter"/>
</dbReference>
<dbReference type="AlphaFoldDB" id="A0A0R3WDK6"/>
<organism evidence="5">
    <name type="scientific">Taenia asiatica</name>
    <name type="common">Asian tapeworm</name>
    <dbReference type="NCBI Taxonomy" id="60517"/>
    <lineage>
        <taxon>Eukaryota</taxon>
        <taxon>Metazoa</taxon>
        <taxon>Spiralia</taxon>
        <taxon>Lophotrochozoa</taxon>
        <taxon>Platyhelminthes</taxon>
        <taxon>Cestoda</taxon>
        <taxon>Eucestoda</taxon>
        <taxon>Cyclophyllidea</taxon>
        <taxon>Taeniidae</taxon>
        <taxon>Taenia</taxon>
    </lineage>
</organism>
<dbReference type="PANTHER" id="PTHR46605">
    <property type="entry name" value="TUMOR NECROSIS FACTOR RECEPTOR"/>
    <property type="match status" value="1"/>
</dbReference>
<evidence type="ECO:0000256" key="2">
    <source>
        <dbReference type="SAM" id="Phobius"/>
    </source>
</evidence>
<evidence type="ECO:0000313" key="3">
    <source>
        <dbReference type="EMBL" id="VDK41151.1"/>
    </source>
</evidence>
<dbReference type="STRING" id="60517.A0A0R3WDK6"/>
<keyword evidence="2" id="KW-0812">Transmembrane</keyword>
<dbReference type="WBParaSite" id="TASK_0000885201-mRNA-1">
    <property type="protein sequence ID" value="TASK_0000885201-mRNA-1"/>
    <property type="gene ID" value="TASK_0000885201"/>
</dbReference>
<protein>
    <submittedName>
        <fullName evidence="5">TNFR_16_TM domain-containing protein</fullName>
    </submittedName>
</protein>
<dbReference type="Gene3D" id="6.10.250.1780">
    <property type="match status" value="1"/>
</dbReference>
<dbReference type="GO" id="GO:0007266">
    <property type="term" value="P:Rho protein signal transduction"/>
    <property type="evidence" value="ECO:0007669"/>
    <property type="project" value="TreeGrafter"/>
</dbReference>
<feature type="compositionally biased region" description="Polar residues" evidence="1">
    <location>
        <begin position="299"/>
        <end position="310"/>
    </location>
</feature>
<dbReference type="GO" id="GO:0005886">
    <property type="term" value="C:plasma membrane"/>
    <property type="evidence" value="ECO:0007669"/>
    <property type="project" value="TreeGrafter"/>
</dbReference>
<accession>A0A0R3WDK6</accession>
<dbReference type="EMBL" id="UYRS01018909">
    <property type="protein sequence ID" value="VDK41151.1"/>
    <property type="molecule type" value="Genomic_DNA"/>
</dbReference>
<dbReference type="InterPro" id="IPR052302">
    <property type="entry name" value="Neurotrophin_rcpt-DD"/>
</dbReference>
<evidence type="ECO:0000313" key="4">
    <source>
        <dbReference type="Proteomes" id="UP000282613"/>
    </source>
</evidence>
<evidence type="ECO:0000256" key="1">
    <source>
        <dbReference type="SAM" id="MobiDB-lite"/>
    </source>
</evidence>